<comment type="caution">
    <text evidence="1">The sequence shown here is derived from an EMBL/GenBank/DDBJ whole genome shotgun (WGS) entry which is preliminary data.</text>
</comment>
<keyword evidence="2" id="KW-1185">Reference proteome</keyword>
<accession>A0ABN8BVY9</accession>
<dbReference type="Proteomes" id="UP001157938">
    <property type="component" value="Unassembled WGS sequence"/>
</dbReference>
<proteinExistence type="predicted"/>
<evidence type="ECO:0000313" key="1">
    <source>
        <dbReference type="EMBL" id="CAH0485119.1"/>
    </source>
</evidence>
<organism evidence="1 2">
    <name type="scientific">Peronospora farinosa</name>
    <dbReference type="NCBI Taxonomy" id="134698"/>
    <lineage>
        <taxon>Eukaryota</taxon>
        <taxon>Sar</taxon>
        <taxon>Stramenopiles</taxon>
        <taxon>Oomycota</taxon>
        <taxon>Peronosporomycetes</taxon>
        <taxon>Peronosporales</taxon>
        <taxon>Peronosporaceae</taxon>
        <taxon>Peronospora</taxon>
    </lineage>
</organism>
<protein>
    <submittedName>
        <fullName evidence="1">Uncharacterized protein</fullName>
    </submittedName>
</protein>
<sequence length="70" mass="7751">MGKSLGLRAEKPPAAEGNLAHLADVLDFKSKNAHLVVLRWTPYARNDDENDVCNGKVNRLNVEVLLPLNE</sequence>
<name>A0ABN8BVY9_9STRA</name>
<evidence type="ECO:0000313" key="2">
    <source>
        <dbReference type="Proteomes" id="UP001157938"/>
    </source>
</evidence>
<dbReference type="EMBL" id="CAKLBC010000174">
    <property type="protein sequence ID" value="CAH0485119.1"/>
    <property type="molecule type" value="Genomic_DNA"/>
</dbReference>
<gene>
    <name evidence="1" type="ORF">PFR001_LOCUS840</name>
</gene>
<reference evidence="1 2" key="1">
    <citation type="submission" date="2021-11" db="EMBL/GenBank/DDBJ databases">
        <authorList>
            <person name="Islam A."/>
            <person name="Islam S."/>
            <person name="Flora M.S."/>
            <person name="Rahman M."/>
            <person name="Ziaur R.M."/>
            <person name="Epstein J.H."/>
            <person name="Hassan M."/>
            <person name="Klassen M."/>
            <person name="Woodard K."/>
            <person name="Webb A."/>
            <person name="Webby R.J."/>
            <person name="El Zowalaty M.E."/>
        </authorList>
    </citation>
    <scope>NUCLEOTIDE SEQUENCE [LARGE SCALE GENOMIC DNA]</scope>
    <source>
        <strain evidence="1">Pf1</strain>
    </source>
</reference>